<dbReference type="OrthoDB" id="5667at2759"/>
<dbReference type="Proteomes" id="UP000192223">
    <property type="component" value="Unplaced"/>
</dbReference>
<keyword evidence="2" id="KW-0472">Membrane</keyword>
<dbReference type="InParanoid" id="A0A7F5R5Y8"/>
<dbReference type="PANTHER" id="PTHR11360:SF163">
    <property type="entry name" value="MONOCARBOXYLATE TRANSPORTER 9-LIKE PROTEIN"/>
    <property type="match status" value="1"/>
</dbReference>
<feature type="transmembrane region" description="Helical" evidence="2">
    <location>
        <begin position="520"/>
        <end position="541"/>
    </location>
</feature>
<evidence type="ECO:0000256" key="2">
    <source>
        <dbReference type="SAM" id="Phobius"/>
    </source>
</evidence>
<feature type="transmembrane region" description="Helical" evidence="2">
    <location>
        <begin position="111"/>
        <end position="133"/>
    </location>
</feature>
<evidence type="ECO:0000259" key="3">
    <source>
        <dbReference type="PROSITE" id="PS50850"/>
    </source>
</evidence>
<dbReference type="GeneID" id="108737792"/>
<dbReference type="Pfam" id="PF07690">
    <property type="entry name" value="MFS_1"/>
    <property type="match status" value="2"/>
</dbReference>
<keyword evidence="2" id="KW-1133">Transmembrane helix</keyword>
<feature type="transmembrane region" description="Helical" evidence="2">
    <location>
        <begin position="489"/>
        <end position="508"/>
    </location>
</feature>
<dbReference type="RefSeq" id="XP_025831358.1">
    <property type="nucleotide sequence ID" value="XM_025975573.1"/>
</dbReference>
<dbReference type="CDD" id="cd17352">
    <property type="entry name" value="MFS_MCT_SLC16"/>
    <property type="match status" value="1"/>
</dbReference>
<dbReference type="InterPro" id="IPR011701">
    <property type="entry name" value="MFS"/>
</dbReference>
<keyword evidence="2" id="KW-0812">Transmembrane</keyword>
<dbReference type="AlphaFoldDB" id="A0A7F5R5Y8"/>
<reference evidence="5" key="1">
    <citation type="submission" date="2025-08" db="UniProtKB">
        <authorList>
            <consortium name="RefSeq"/>
        </authorList>
    </citation>
    <scope>IDENTIFICATION</scope>
    <source>
        <tissue evidence="5">Entire body</tissue>
    </source>
</reference>
<evidence type="ECO:0000313" key="4">
    <source>
        <dbReference type="Proteomes" id="UP000192223"/>
    </source>
</evidence>
<feature type="transmembrane region" description="Helical" evidence="2">
    <location>
        <begin position="15"/>
        <end position="31"/>
    </location>
</feature>
<proteinExistence type="predicted"/>
<comment type="subcellular location">
    <subcellularLocation>
        <location evidence="1">Membrane</location>
        <topology evidence="1">Multi-pass membrane protein</topology>
    </subcellularLocation>
</comment>
<name>A0A7F5R5Y8_AGRPL</name>
<feature type="transmembrane region" description="Helical" evidence="2">
    <location>
        <begin position="172"/>
        <end position="193"/>
    </location>
</feature>
<sequence length="559" mass="61806">MSNSAETVLVPPDGGWGWMIVLGVAIVQLNARSMEQCFGLVFGDMLDDLGVRTTGATVITSTMDILINFSGILTGPLIRKFSYRKVTAVGALYVGIGLILTTFATNVSHIIITYSIINGLGAGLTTSSTFVALNRYFVKKRGRAFGYSVAGSALGMVLIPQAAQILLHHYGFRGAILIMGGFSLHALVGACLLQPAEWHYVPLEQESQKKPMETIAEEEGDDEEAQTRILLNTDLGRVPKNASENTFKDFDTFQTKFRKSASTKSFEGSRIKNSGSDQDMSAYGQMDLTGSTTFLNFESADDLKVVKKPRKRHHSVAAMDASVKPERTIKDVVLSPEFQKLKEKKKTSIWQKVHSFMDFDILHDPVYVNLVIGLSLFYSSEGNFKTVIPFFFRNLGYDTKGVALFLSVQSFTDICARLILPSVLDRFNFTKRQLFWVGLLLLALSRGVMALQTEFIPMIIVLAVAGIIRGFVFINFLITISEVVPIEKFPAAMGLHMVIRGFFVIFLGPPLGYIRDATGSYKICIFSQCVLLIIAFIAWSIEFFLRSKKAKATAALEDS</sequence>
<evidence type="ECO:0000313" key="5">
    <source>
        <dbReference type="RefSeq" id="XP_025831358.1"/>
    </source>
</evidence>
<gene>
    <name evidence="5" type="primary">LOC108737792</name>
</gene>
<dbReference type="InterPro" id="IPR020846">
    <property type="entry name" value="MFS_dom"/>
</dbReference>
<dbReference type="InterPro" id="IPR050327">
    <property type="entry name" value="Proton-linked_MCT"/>
</dbReference>
<dbReference type="PROSITE" id="PS50850">
    <property type="entry name" value="MFS"/>
    <property type="match status" value="1"/>
</dbReference>
<dbReference type="KEGG" id="apln:108737792"/>
<feature type="transmembrane region" description="Helical" evidence="2">
    <location>
        <begin position="86"/>
        <end position="105"/>
    </location>
</feature>
<feature type="domain" description="Major facilitator superfamily (MFS) profile" evidence="3">
    <location>
        <begin position="16"/>
        <end position="550"/>
    </location>
</feature>
<dbReference type="InterPro" id="IPR036259">
    <property type="entry name" value="MFS_trans_sf"/>
</dbReference>
<dbReference type="SUPFAM" id="SSF103473">
    <property type="entry name" value="MFS general substrate transporter"/>
    <property type="match status" value="1"/>
</dbReference>
<feature type="transmembrane region" description="Helical" evidence="2">
    <location>
        <begin position="458"/>
        <end position="477"/>
    </location>
</feature>
<evidence type="ECO:0000256" key="1">
    <source>
        <dbReference type="ARBA" id="ARBA00004141"/>
    </source>
</evidence>
<feature type="transmembrane region" description="Helical" evidence="2">
    <location>
        <begin position="145"/>
        <end position="166"/>
    </location>
</feature>
<dbReference type="Gene3D" id="1.20.1250.20">
    <property type="entry name" value="MFS general substrate transporter like domains"/>
    <property type="match status" value="2"/>
</dbReference>
<feature type="transmembrane region" description="Helical" evidence="2">
    <location>
        <begin position="434"/>
        <end position="452"/>
    </location>
</feature>
<organism evidence="4 5">
    <name type="scientific">Agrilus planipennis</name>
    <name type="common">Emerald ash borer</name>
    <name type="synonym">Agrilus marcopoli</name>
    <dbReference type="NCBI Taxonomy" id="224129"/>
    <lineage>
        <taxon>Eukaryota</taxon>
        <taxon>Metazoa</taxon>
        <taxon>Ecdysozoa</taxon>
        <taxon>Arthropoda</taxon>
        <taxon>Hexapoda</taxon>
        <taxon>Insecta</taxon>
        <taxon>Pterygota</taxon>
        <taxon>Neoptera</taxon>
        <taxon>Endopterygota</taxon>
        <taxon>Coleoptera</taxon>
        <taxon>Polyphaga</taxon>
        <taxon>Elateriformia</taxon>
        <taxon>Buprestoidea</taxon>
        <taxon>Buprestidae</taxon>
        <taxon>Agrilinae</taxon>
        <taxon>Agrilus</taxon>
    </lineage>
</organism>
<keyword evidence="4" id="KW-1185">Reference proteome</keyword>
<dbReference type="GO" id="GO:0008028">
    <property type="term" value="F:monocarboxylic acid transmembrane transporter activity"/>
    <property type="evidence" value="ECO:0007669"/>
    <property type="project" value="TreeGrafter"/>
</dbReference>
<dbReference type="GO" id="GO:0016020">
    <property type="term" value="C:membrane"/>
    <property type="evidence" value="ECO:0007669"/>
    <property type="project" value="UniProtKB-SubCell"/>
</dbReference>
<accession>A0A7F5R5Y8</accession>
<protein>
    <submittedName>
        <fullName evidence="5">Monocarboxylate transporter 9-like</fullName>
    </submittedName>
</protein>
<dbReference type="PANTHER" id="PTHR11360">
    <property type="entry name" value="MONOCARBOXYLATE TRANSPORTER"/>
    <property type="match status" value="1"/>
</dbReference>